<dbReference type="Gene3D" id="3.90.550.10">
    <property type="entry name" value="Spore Coat Polysaccharide Biosynthesis Protein SpsA, Chain A"/>
    <property type="match status" value="1"/>
</dbReference>
<organism evidence="1 2">
    <name type="scientific">Curtobacterium citreum</name>
    <dbReference type="NCBI Taxonomy" id="2036"/>
    <lineage>
        <taxon>Bacteria</taxon>
        <taxon>Bacillati</taxon>
        <taxon>Actinomycetota</taxon>
        <taxon>Actinomycetes</taxon>
        <taxon>Micrococcales</taxon>
        <taxon>Microbacteriaceae</taxon>
        <taxon>Curtobacterium</taxon>
    </lineage>
</organism>
<dbReference type="EMBL" id="JANVAD010000005">
    <property type="protein sequence ID" value="MCS6523330.1"/>
    <property type="molecule type" value="Genomic_DNA"/>
</dbReference>
<dbReference type="PANTHER" id="PTHR36529">
    <property type="entry name" value="SLL1095 PROTEIN"/>
    <property type="match status" value="1"/>
</dbReference>
<dbReference type="Pfam" id="PF09837">
    <property type="entry name" value="DUF2064"/>
    <property type="match status" value="1"/>
</dbReference>
<keyword evidence="2" id="KW-1185">Reference proteome</keyword>
<dbReference type="Proteomes" id="UP001652264">
    <property type="component" value="Unassembled WGS sequence"/>
</dbReference>
<dbReference type="RefSeq" id="WP_058740578.1">
    <property type="nucleotide sequence ID" value="NZ_BMNV01000013.1"/>
</dbReference>
<gene>
    <name evidence="1" type="ORF">NYQ28_12200</name>
</gene>
<dbReference type="InterPro" id="IPR018641">
    <property type="entry name" value="Trfase_1_rSAM/seldom-assoc"/>
</dbReference>
<dbReference type="GeneID" id="95323090"/>
<accession>A0ABT2HJ81</accession>
<dbReference type="InterPro" id="IPR029044">
    <property type="entry name" value="Nucleotide-diphossugar_trans"/>
</dbReference>
<dbReference type="SUPFAM" id="SSF53448">
    <property type="entry name" value="Nucleotide-diphospho-sugar transferases"/>
    <property type="match status" value="1"/>
</dbReference>
<sequence length="215" mass="22534">MTDVTVVVVAKECLPGKVKTRLTPALTPEGAARVAAASLADTIATVRALPAARRVLLYDGIVLPEGTDDFEVLPQVGGGLDERLGAMFDAMSGPTLLVGMDTPQVSAADLSPVFDDPDRDAWFGPAEDGGFWSLYLRDPDGALLRGVPMSQDDTGAVQRSRLADAGLDVGLLETLLDVDTVPDADRVAALVPDSRFAAALRDETLTELAECGGTR</sequence>
<proteinExistence type="predicted"/>
<evidence type="ECO:0000313" key="1">
    <source>
        <dbReference type="EMBL" id="MCS6523330.1"/>
    </source>
</evidence>
<protein>
    <submittedName>
        <fullName evidence="1">DUF2064 domain-containing protein</fullName>
    </submittedName>
</protein>
<evidence type="ECO:0000313" key="2">
    <source>
        <dbReference type="Proteomes" id="UP001652264"/>
    </source>
</evidence>
<dbReference type="PANTHER" id="PTHR36529:SF1">
    <property type="entry name" value="GLYCOSYLTRANSFERASE"/>
    <property type="match status" value="1"/>
</dbReference>
<reference evidence="1 2" key="1">
    <citation type="submission" date="2022-08" db="EMBL/GenBank/DDBJ databases">
        <title>Taxonomy of Curtobacterium flaccumfaciens.</title>
        <authorList>
            <person name="Osdaghi E."/>
            <person name="Taghavi S.M."/>
            <person name="Hamidizade M."/>
            <person name="Abachi H."/>
            <person name="Fazliarab A."/>
            <person name="Baeyen S."/>
            <person name="Portier P."/>
            <person name="Van Vaerenbergh J."/>
            <person name="Jacques M.-A."/>
        </authorList>
    </citation>
    <scope>NUCLEOTIDE SEQUENCE [LARGE SCALE GENOMIC DNA]</scope>
    <source>
        <strain evidence="1 2">LMG8786T</strain>
    </source>
</reference>
<name>A0ABT2HJ81_9MICO</name>
<comment type="caution">
    <text evidence="1">The sequence shown here is derived from an EMBL/GenBank/DDBJ whole genome shotgun (WGS) entry which is preliminary data.</text>
</comment>